<evidence type="ECO:0000256" key="2">
    <source>
        <dbReference type="ARBA" id="ARBA00022692"/>
    </source>
</evidence>
<protein>
    <submittedName>
        <fullName evidence="7">O-antigen ligase</fullName>
    </submittedName>
</protein>
<keyword evidence="4 5" id="KW-0472">Membrane</keyword>
<dbReference type="RefSeq" id="WP_093329130.1">
    <property type="nucleotide sequence ID" value="NZ_AP027363.1"/>
</dbReference>
<feature type="transmembrane region" description="Helical" evidence="5">
    <location>
        <begin position="75"/>
        <end position="96"/>
    </location>
</feature>
<feature type="transmembrane region" description="Helical" evidence="5">
    <location>
        <begin position="323"/>
        <end position="344"/>
    </location>
</feature>
<dbReference type="EMBL" id="FOHK01000007">
    <property type="protein sequence ID" value="SET36803.1"/>
    <property type="molecule type" value="Genomic_DNA"/>
</dbReference>
<feature type="transmembrane region" description="Helical" evidence="5">
    <location>
        <begin position="125"/>
        <end position="142"/>
    </location>
</feature>
<dbReference type="OrthoDB" id="871774at2"/>
<keyword evidence="2 5" id="KW-0812">Transmembrane</keyword>
<evidence type="ECO:0000256" key="3">
    <source>
        <dbReference type="ARBA" id="ARBA00022989"/>
    </source>
</evidence>
<evidence type="ECO:0000256" key="1">
    <source>
        <dbReference type="ARBA" id="ARBA00004141"/>
    </source>
</evidence>
<evidence type="ECO:0000313" key="8">
    <source>
        <dbReference type="Proteomes" id="UP000199308"/>
    </source>
</evidence>
<keyword evidence="7" id="KW-0436">Ligase</keyword>
<proteinExistence type="predicted"/>
<organism evidence="7 8">
    <name type="scientific">Thalassotalea agarivorans</name>
    <name type="common">Thalassomonas agarivorans</name>
    <dbReference type="NCBI Taxonomy" id="349064"/>
    <lineage>
        <taxon>Bacteria</taxon>
        <taxon>Pseudomonadati</taxon>
        <taxon>Pseudomonadota</taxon>
        <taxon>Gammaproteobacteria</taxon>
        <taxon>Alteromonadales</taxon>
        <taxon>Colwelliaceae</taxon>
        <taxon>Thalassotalea</taxon>
    </lineage>
</organism>
<dbReference type="GO" id="GO:0016874">
    <property type="term" value="F:ligase activity"/>
    <property type="evidence" value="ECO:0007669"/>
    <property type="project" value="UniProtKB-KW"/>
</dbReference>
<gene>
    <name evidence="7" type="ORF">SAMN05660429_01624</name>
</gene>
<dbReference type="PANTHER" id="PTHR37422:SF13">
    <property type="entry name" value="LIPOPOLYSACCHARIDE BIOSYNTHESIS PROTEIN PA4999-RELATED"/>
    <property type="match status" value="1"/>
</dbReference>
<feature type="transmembrane region" description="Helical" evidence="5">
    <location>
        <begin position="201"/>
        <end position="219"/>
    </location>
</feature>
<evidence type="ECO:0000313" key="7">
    <source>
        <dbReference type="EMBL" id="SET36803.1"/>
    </source>
</evidence>
<keyword evidence="3 5" id="KW-1133">Transmembrane helix</keyword>
<feature type="transmembrane region" description="Helical" evidence="5">
    <location>
        <begin position="102"/>
        <end position="118"/>
    </location>
</feature>
<dbReference type="STRING" id="349064.SAMN05660429_01624"/>
<sequence length="443" mass="49389">MEEIRRRPIAVPKERDATLAFFFLVLYTISVLIRPHEFSIETSNYIFIKVFAILSFLLALVSLRPIQLGSQHIYFLVFPVLIIVSGFLNGWGMGGIDQAERFFISSLIPFFLFSNLTRTANRQHILFYVCISAALIMVLNGHNQQQSFDGRFGYGIGGSLTVAGEEMRITYLGFFGDPNDLGMFLVMNVPIAFYFLKRGNAFSKLFFIGVLAALVYGIYMTGSRGTLLGIFGLCAIYFLVNNAGAKFVLFSVIMAPLVATLLASFGGLTSADSSAMGRLDAWYDGIHMLLGNPILGVGMSNFMDLHGKVAHNSYIHVAAELGIIGYSIWGGALMLNMIAGYVLIKKFEKRGQDEQSDISTQELGINKTLFFSMVGFMITAFFLSRQFTLLMFIFLGMQTASNYRIVKLSPELSYLMSFKQFAYCAMYSWVAIIMVYIALKIGL</sequence>
<feature type="transmembrane region" description="Helical" evidence="5">
    <location>
        <begin position="225"/>
        <end position="240"/>
    </location>
</feature>
<keyword evidence="8" id="KW-1185">Reference proteome</keyword>
<feature type="transmembrane region" description="Helical" evidence="5">
    <location>
        <begin position="418"/>
        <end position="439"/>
    </location>
</feature>
<comment type="subcellular location">
    <subcellularLocation>
        <location evidence="1">Membrane</location>
        <topology evidence="1">Multi-pass membrane protein</topology>
    </subcellularLocation>
</comment>
<evidence type="ECO:0000259" key="6">
    <source>
        <dbReference type="Pfam" id="PF04932"/>
    </source>
</evidence>
<dbReference type="GO" id="GO:0016020">
    <property type="term" value="C:membrane"/>
    <property type="evidence" value="ECO:0007669"/>
    <property type="project" value="UniProtKB-SubCell"/>
</dbReference>
<reference evidence="7 8" key="1">
    <citation type="submission" date="2016-10" db="EMBL/GenBank/DDBJ databases">
        <authorList>
            <person name="de Groot N.N."/>
        </authorList>
    </citation>
    <scope>NUCLEOTIDE SEQUENCE [LARGE SCALE GENOMIC DNA]</scope>
    <source>
        <strain evidence="7 8">DSM 19706</strain>
    </source>
</reference>
<feature type="transmembrane region" description="Helical" evidence="5">
    <location>
        <begin position="16"/>
        <end position="33"/>
    </location>
</feature>
<dbReference type="InterPro" id="IPR051533">
    <property type="entry name" value="WaaL-like"/>
</dbReference>
<feature type="transmembrane region" description="Helical" evidence="5">
    <location>
        <begin position="247"/>
        <end position="268"/>
    </location>
</feature>
<name>A0A1I0DXP7_THASX</name>
<dbReference type="AlphaFoldDB" id="A0A1I0DXP7"/>
<evidence type="ECO:0000256" key="4">
    <source>
        <dbReference type="ARBA" id="ARBA00023136"/>
    </source>
</evidence>
<accession>A0A1I0DXP7</accession>
<dbReference type="InterPro" id="IPR007016">
    <property type="entry name" value="O-antigen_ligase-rel_domated"/>
</dbReference>
<dbReference type="Proteomes" id="UP000199308">
    <property type="component" value="Unassembled WGS sequence"/>
</dbReference>
<feature type="domain" description="O-antigen ligase-related" evidence="6">
    <location>
        <begin position="210"/>
        <end position="329"/>
    </location>
</feature>
<dbReference type="Pfam" id="PF04932">
    <property type="entry name" value="Wzy_C"/>
    <property type="match status" value="1"/>
</dbReference>
<evidence type="ECO:0000256" key="5">
    <source>
        <dbReference type="SAM" id="Phobius"/>
    </source>
</evidence>
<dbReference type="PANTHER" id="PTHR37422">
    <property type="entry name" value="TEICHURONIC ACID BIOSYNTHESIS PROTEIN TUAE"/>
    <property type="match status" value="1"/>
</dbReference>
<feature type="transmembrane region" description="Helical" evidence="5">
    <location>
        <begin position="45"/>
        <end position="63"/>
    </location>
</feature>
<feature type="transmembrane region" description="Helical" evidence="5">
    <location>
        <begin position="181"/>
        <end position="196"/>
    </location>
</feature>